<evidence type="ECO:0000313" key="2">
    <source>
        <dbReference type="Proteomes" id="UP001216390"/>
    </source>
</evidence>
<organism evidence="1 2">
    <name type="scientific">Iamia majanohamensis</name>
    <dbReference type="NCBI Taxonomy" id="467976"/>
    <lineage>
        <taxon>Bacteria</taxon>
        <taxon>Bacillati</taxon>
        <taxon>Actinomycetota</taxon>
        <taxon>Acidimicrobiia</taxon>
        <taxon>Acidimicrobiales</taxon>
        <taxon>Iamiaceae</taxon>
        <taxon>Iamia</taxon>
    </lineage>
</organism>
<dbReference type="Gene3D" id="1.10.10.1150">
    <property type="entry name" value="Coenzyme PQQ synthesis protein D (PqqD)"/>
    <property type="match status" value="1"/>
</dbReference>
<keyword evidence="2" id="KW-1185">Reference proteome</keyword>
<dbReference type="KEGG" id="ima:PO878_15860"/>
<gene>
    <name evidence="1" type="ORF">PO878_15860</name>
</gene>
<dbReference type="InterPro" id="IPR041881">
    <property type="entry name" value="PqqD_sf"/>
</dbReference>
<dbReference type="Gene3D" id="3.40.50.2000">
    <property type="entry name" value="Glycogen Phosphorylase B"/>
    <property type="match status" value="1"/>
</dbReference>
<protein>
    <submittedName>
        <fullName evidence="1">Glycosyltransferase family 4 protein</fullName>
    </submittedName>
</protein>
<dbReference type="Proteomes" id="UP001216390">
    <property type="component" value="Chromosome"/>
</dbReference>
<name>A0AAF0BR40_9ACTN</name>
<proteinExistence type="predicted"/>
<dbReference type="Pfam" id="PF13692">
    <property type="entry name" value="Glyco_trans_1_4"/>
    <property type="match status" value="1"/>
</dbReference>
<reference evidence="1" key="1">
    <citation type="submission" date="2023-01" db="EMBL/GenBank/DDBJ databases">
        <title>The diversity of Class Acidimicrobiia in South China Sea sediment environments and the proposal of Iamia marina sp. nov., a novel species of the genus Iamia.</title>
        <authorList>
            <person name="He Y."/>
            <person name="Tian X."/>
        </authorList>
    </citation>
    <scope>NUCLEOTIDE SEQUENCE</scope>
    <source>
        <strain evidence="1">DSM 19957</strain>
    </source>
</reference>
<dbReference type="AlphaFoldDB" id="A0AAF0BR40"/>
<sequence>MTPVPSIAFVTPIAPSTPGNGLAHRARAWQRAAARVGRVRTVLVPTHGPAVTGDHELVPLVAPSTGGTALPPRASHAPEWHGRRWAAGGPAHDAIVVLGADLAPFALGAAAALPGCRVVVDLDDDLVAFHRSRGDDDAADRYEAIVDDVRRRADAVTSVTGFDDTVAIANAVAARPADRSPCEEEPVVLMVGNHGYPPNAEGARWFVDEVWPAVIEQVAGARLVLVGPGSEGLPHGVGFVADLTGLYGSASVAVVPLLHGSGSRIKALEAFAHGVAVVGTTIGLDGLDVEHERHCLLADEAPELAAAVVRVLRDDGLATRLADAAHHLVVERYDAAVIEGRAAALVEQVLGSPRRVVVRRAPRLVTDPVADGLLVRDAAAGAVHRLDPATAAVFLVAGTGRSVEDIVDGVATGRDATSADLRATVDAVIQRLCSQGLLVTIQAR</sequence>
<evidence type="ECO:0000313" key="1">
    <source>
        <dbReference type="EMBL" id="WCO65976.1"/>
    </source>
</evidence>
<dbReference type="SUPFAM" id="SSF53756">
    <property type="entry name" value="UDP-Glycosyltransferase/glycogen phosphorylase"/>
    <property type="match status" value="1"/>
</dbReference>
<dbReference type="RefSeq" id="WP_272735502.1">
    <property type="nucleotide sequence ID" value="NZ_CP116942.1"/>
</dbReference>
<accession>A0AAF0BR40</accession>
<dbReference type="EMBL" id="CP116942">
    <property type="protein sequence ID" value="WCO65976.1"/>
    <property type="molecule type" value="Genomic_DNA"/>
</dbReference>